<dbReference type="RefSeq" id="WP_115811376.1">
    <property type="nucleotide sequence ID" value="NZ_QUNI01000003.1"/>
</dbReference>
<comment type="subcellular location">
    <subcellularLocation>
        <location evidence="1">Cell outer membrane</location>
    </subcellularLocation>
</comment>
<feature type="signal peptide" evidence="8">
    <location>
        <begin position="1"/>
        <end position="23"/>
    </location>
</feature>
<proteinExistence type="inferred from homology"/>
<evidence type="ECO:0000256" key="4">
    <source>
        <dbReference type="ARBA" id="ARBA00022452"/>
    </source>
</evidence>
<name>A0A3E0EPX1_9FLAO</name>
<feature type="chain" id="PRO_5017678629" evidence="8">
    <location>
        <begin position="24"/>
        <end position="459"/>
    </location>
</feature>
<dbReference type="GO" id="GO:0015288">
    <property type="term" value="F:porin activity"/>
    <property type="evidence" value="ECO:0007669"/>
    <property type="project" value="TreeGrafter"/>
</dbReference>
<evidence type="ECO:0000256" key="8">
    <source>
        <dbReference type="SAM" id="SignalP"/>
    </source>
</evidence>
<evidence type="ECO:0000256" key="1">
    <source>
        <dbReference type="ARBA" id="ARBA00004442"/>
    </source>
</evidence>
<gene>
    <name evidence="9" type="ORF">C8P67_103198</name>
</gene>
<dbReference type="Gene3D" id="1.20.1600.10">
    <property type="entry name" value="Outer membrane efflux proteins (OEP)"/>
    <property type="match status" value="1"/>
</dbReference>
<sequence length="459" mass="51551">MKKINYINIALFLLLGFSSQAQTKVWTLEECVRYALENNITIKNSELDLKNADIDKKDAFGSYLPTVNGSASHSWNIGRNVNPVTNIATTQTTQYSQVGIGSGVDIYKGLQNQNTYRRAKLAIIASQYQLLKIQEDVSLNVANAFLQILSFKEDLKVKKEQLSIDEKRLKRSEEMVTAGTIPRGDLFDLKATIATDKQNITVSENNLLISKLSLAQLLQLKEFADFDVVDDTNVTDENNIMSQKPIDIYNKAKETRTELKLAQTNLEIAEKNVAIAKGAYQPTLRGVYSFGTSASYSHILSGVDGAGNPTYVAADPIFDQFSDNKGHNFGLQLSVPIFNGFSVRNNVERNKVSLEKSKIDLEQKSLDLQRNVYTAFTDAKGALNTYESATITLEARQQSYNYSKEKYDVGLMNSFDFTQTQTLLANAQSDVIRTKYEYMFRIKILEFYFGIPIVPIIKN</sequence>
<evidence type="ECO:0000313" key="10">
    <source>
        <dbReference type="Proteomes" id="UP000257136"/>
    </source>
</evidence>
<evidence type="ECO:0000256" key="5">
    <source>
        <dbReference type="ARBA" id="ARBA00022692"/>
    </source>
</evidence>
<comment type="caution">
    <text evidence="9">The sequence shown here is derived from an EMBL/GenBank/DDBJ whole genome shotgun (WGS) entry which is preliminary data.</text>
</comment>
<dbReference type="PANTHER" id="PTHR30026">
    <property type="entry name" value="OUTER MEMBRANE PROTEIN TOLC"/>
    <property type="match status" value="1"/>
</dbReference>
<organism evidence="9 10">
    <name type="scientific">Flavobacterium aquicola</name>
    <dbReference type="NCBI Taxonomy" id="1682742"/>
    <lineage>
        <taxon>Bacteria</taxon>
        <taxon>Pseudomonadati</taxon>
        <taxon>Bacteroidota</taxon>
        <taxon>Flavobacteriia</taxon>
        <taxon>Flavobacteriales</taxon>
        <taxon>Flavobacteriaceae</taxon>
        <taxon>Flavobacterium</taxon>
    </lineage>
</organism>
<dbReference type="AlphaFoldDB" id="A0A3E0EPX1"/>
<evidence type="ECO:0000256" key="6">
    <source>
        <dbReference type="ARBA" id="ARBA00023136"/>
    </source>
</evidence>
<dbReference type="Proteomes" id="UP000257136">
    <property type="component" value="Unassembled WGS sequence"/>
</dbReference>
<dbReference type="InterPro" id="IPR003423">
    <property type="entry name" value="OMP_efflux"/>
</dbReference>
<evidence type="ECO:0000313" key="9">
    <source>
        <dbReference type="EMBL" id="REH00222.1"/>
    </source>
</evidence>
<accession>A0A3E0EPX1</accession>
<keyword evidence="10" id="KW-1185">Reference proteome</keyword>
<keyword evidence="8" id="KW-0732">Signal</keyword>
<keyword evidence="4" id="KW-1134">Transmembrane beta strand</keyword>
<dbReference type="GO" id="GO:0015562">
    <property type="term" value="F:efflux transmembrane transporter activity"/>
    <property type="evidence" value="ECO:0007669"/>
    <property type="project" value="InterPro"/>
</dbReference>
<dbReference type="EMBL" id="QUNI01000003">
    <property type="protein sequence ID" value="REH00222.1"/>
    <property type="molecule type" value="Genomic_DNA"/>
</dbReference>
<protein>
    <submittedName>
        <fullName evidence="9">Outer membrane protein</fullName>
    </submittedName>
</protein>
<dbReference type="GO" id="GO:1990281">
    <property type="term" value="C:efflux pump complex"/>
    <property type="evidence" value="ECO:0007669"/>
    <property type="project" value="TreeGrafter"/>
</dbReference>
<evidence type="ECO:0000256" key="7">
    <source>
        <dbReference type="ARBA" id="ARBA00023237"/>
    </source>
</evidence>
<dbReference type="GO" id="GO:0009279">
    <property type="term" value="C:cell outer membrane"/>
    <property type="evidence" value="ECO:0007669"/>
    <property type="project" value="UniProtKB-SubCell"/>
</dbReference>
<keyword evidence="3" id="KW-0813">Transport</keyword>
<comment type="similarity">
    <text evidence="2">Belongs to the outer membrane factor (OMF) (TC 1.B.17) family.</text>
</comment>
<dbReference type="OrthoDB" id="9811587at2"/>
<evidence type="ECO:0000256" key="2">
    <source>
        <dbReference type="ARBA" id="ARBA00007613"/>
    </source>
</evidence>
<keyword evidence="7" id="KW-0998">Cell outer membrane</keyword>
<evidence type="ECO:0000256" key="3">
    <source>
        <dbReference type="ARBA" id="ARBA00022448"/>
    </source>
</evidence>
<keyword evidence="6" id="KW-0472">Membrane</keyword>
<reference evidence="9 10" key="1">
    <citation type="submission" date="2018-08" db="EMBL/GenBank/DDBJ databases">
        <title>Genomic Encyclopedia of Archaeal and Bacterial Type Strains, Phase II (KMG-II): from individual species to whole genera.</title>
        <authorList>
            <person name="Goeker M."/>
        </authorList>
    </citation>
    <scope>NUCLEOTIDE SEQUENCE [LARGE SCALE GENOMIC DNA]</scope>
    <source>
        <strain evidence="9 10">DSM 100880</strain>
    </source>
</reference>
<dbReference type="PANTHER" id="PTHR30026:SF20">
    <property type="entry name" value="OUTER MEMBRANE PROTEIN TOLC"/>
    <property type="match status" value="1"/>
</dbReference>
<dbReference type="InterPro" id="IPR051906">
    <property type="entry name" value="TolC-like"/>
</dbReference>
<keyword evidence="5" id="KW-0812">Transmembrane</keyword>
<dbReference type="SUPFAM" id="SSF56954">
    <property type="entry name" value="Outer membrane efflux proteins (OEP)"/>
    <property type="match status" value="1"/>
</dbReference>
<dbReference type="Pfam" id="PF02321">
    <property type="entry name" value="OEP"/>
    <property type="match status" value="2"/>
</dbReference>